<dbReference type="GO" id="GO:0022857">
    <property type="term" value="F:transmembrane transporter activity"/>
    <property type="evidence" value="ECO:0007669"/>
    <property type="project" value="InterPro"/>
</dbReference>
<accession>A0A7X1FTS1</accession>
<evidence type="ECO:0000259" key="15">
    <source>
        <dbReference type="PROSITE" id="PS50112"/>
    </source>
</evidence>
<feature type="transmembrane region" description="Helical" evidence="12">
    <location>
        <begin position="408"/>
        <end position="427"/>
    </location>
</feature>
<feature type="transmembrane region" description="Helical" evidence="12">
    <location>
        <begin position="230"/>
        <end position="249"/>
    </location>
</feature>
<dbReference type="PANTHER" id="PTHR43047">
    <property type="entry name" value="TWO-COMPONENT HISTIDINE PROTEIN KINASE"/>
    <property type="match status" value="1"/>
</dbReference>
<evidence type="ECO:0000259" key="14">
    <source>
        <dbReference type="PROSITE" id="PS50110"/>
    </source>
</evidence>
<evidence type="ECO:0000256" key="6">
    <source>
        <dbReference type="ARBA" id="ARBA00022679"/>
    </source>
</evidence>
<dbReference type="Gene3D" id="3.40.50.2300">
    <property type="match status" value="1"/>
</dbReference>
<dbReference type="InterPro" id="IPR035965">
    <property type="entry name" value="PAS-like_dom_sf"/>
</dbReference>
<dbReference type="GO" id="GO:0000155">
    <property type="term" value="F:phosphorelay sensor kinase activity"/>
    <property type="evidence" value="ECO:0007669"/>
    <property type="project" value="InterPro"/>
</dbReference>
<proteinExistence type="inferred from homology"/>
<keyword evidence="6" id="KW-0808">Transferase</keyword>
<keyword evidence="8" id="KW-0418">Kinase</keyword>
<dbReference type="InterPro" id="IPR036890">
    <property type="entry name" value="HATPase_C_sf"/>
</dbReference>
<dbReference type="Gene3D" id="3.30.450.20">
    <property type="entry name" value="PAS domain"/>
    <property type="match status" value="1"/>
</dbReference>
<dbReference type="Gene3D" id="3.30.565.10">
    <property type="entry name" value="Histidine kinase-like ATPase, C-terminal domain"/>
    <property type="match status" value="1"/>
</dbReference>
<evidence type="ECO:0000256" key="5">
    <source>
        <dbReference type="ARBA" id="ARBA00022553"/>
    </source>
</evidence>
<dbReference type="PROSITE" id="PS50110">
    <property type="entry name" value="RESPONSE_REGULATORY"/>
    <property type="match status" value="1"/>
</dbReference>
<evidence type="ECO:0000256" key="2">
    <source>
        <dbReference type="ARBA" id="ARBA00004141"/>
    </source>
</evidence>
<dbReference type="InterPro" id="IPR004358">
    <property type="entry name" value="Sig_transdc_His_kin-like_C"/>
</dbReference>
<evidence type="ECO:0000256" key="8">
    <source>
        <dbReference type="ARBA" id="ARBA00022777"/>
    </source>
</evidence>
<feature type="transmembrane region" description="Helical" evidence="12">
    <location>
        <begin position="185"/>
        <end position="210"/>
    </location>
</feature>
<name>A0A7X1FTS1_9SPHN</name>
<dbReference type="InterPro" id="IPR038377">
    <property type="entry name" value="Na/Glc_symporter_sf"/>
</dbReference>
<evidence type="ECO:0000259" key="13">
    <source>
        <dbReference type="PROSITE" id="PS50109"/>
    </source>
</evidence>
<dbReference type="InterPro" id="IPR011006">
    <property type="entry name" value="CheY-like_superfamily"/>
</dbReference>
<evidence type="ECO:0000256" key="11">
    <source>
        <dbReference type="PROSITE-ProRule" id="PRU00169"/>
    </source>
</evidence>
<evidence type="ECO:0000313" key="16">
    <source>
        <dbReference type="EMBL" id="MBC2666844.1"/>
    </source>
</evidence>
<keyword evidence="5 11" id="KW-0597">Phosphoprotein</keyword>
<feature type="transmembrane region" description="Helical" evidence="12">
    <location>
        <begin position="6"/>
        <end position="25"/>
    </location>
</feature>
<dbReference type="SUPFAM" id="SSF52172">
    <property type="entry name" value="CheY-like"/>
    <property type="match status" value="1"/>
</dbReference>
<dbReference type="EMBL" id="JACLAW010000012">
    <property type="protein sequence ID" value="MBC2666844.1"/>
    <property type="molecule type" value="Genomic_DNA"/>
</dbReference>
<dbReference type="InterPro" id="IPR000014">
    <property type="entry name" value="PAS"/>
</dbReference>
<keyword evidence="9 12" id="KW-1133">Transmembrane helix</keyword>
<dbReference type="SMART" id="SM00091">
    <property type="entry name" value="PAS"/>
    <property type="match status" value="1"/>
</dbReference>
<protein>
    <recommendedName>
        <fullName evidence="4">histidine kinase</fullName>
        <ecNumber evidence="4">2.7.13.3</ecNumber>
    </recommendedName>
</protein>
<evidence type="ECO:0000313" key="17">
    <source>
        <dbReference type="Proteomes" id="UP000566813"/>
    </source>
</evidence>
<sequence>MPAGSVIALLLAGYLAFLALIGWLAERRPLLSARPRLRSAFYGLSLATLCSAWTYFGAVGETSTGSWLFLANALGPVIAVTLGYPVWRRIAVLSKQENVGSLADFLAARYGKSRLLGTLVTVVAALGALPYVALQVSILVQVWKALGGKTGPDEAAALGLVAVLCLFAILFGARRPSLTQHNRGFVTIIAAESVVKLVGLLGVAGLSLTLVLESGGAGALIAAIPPPLPALNGSFVTLTLLCTLTAFTLPRQFHLGFVTLERPADARAAIWIVPAYFLTWAAATLVIAAAIRSGLGHAGMAAHLQVMGIPLAHGPRWIALLALLGGFSSGAAMVIVETTAISAMVSNEIVLPLLSHYSSHYGAGRWPRWNAGQMILRVRRGTILLIGALAWAYFLATRELATPTQLGAMALAAFAQLMPALIGGIYWRRGHAHGAIAGICAGMAVWLLALAAPALLGSGTRLSAALLLWPRGETPLGDVAVIFSLLLNIGLYVAVSLRVRPRLVDTIQANSFVLSPRGAEGDGARRIAATMGDLHRLLAQFLGDGAARRALLERTTGPRPELWADERPAGPEAIRAAERALAGVIGASSARNMIAIALAEESQDAAEISQILDEAGHAVHFSRELLQTTLDTLPQGVSVIDPALRLIAWNARCLALLGVPLEQVHVGRPLDDLLAALPADRAVDPLRQRIIAEAGRFALRRPVDREVALADGRTLGLSGRPLGEEDYLVTIADITDLKQAEQILAQSNELLEARVTARTRELSEANAALGEAKQVAEQATGAQRRFVAAASHDLVQPLHAARLFIGNALVASRSDAALQGLLEKADMAVDGAHRMLRALLDLSQLETGVLRPRVEPVEAGALIASLAEEFAAQAAARGLALVALPTTRWVATDRDLLRSVLQNLLVNALRYTASGRVVLAVRRGAGGLVRFEVRDSGIGISPDKLADAFGEFSRLPEGRALADGAGLGLSIVSRIAQVLGHPLSVRSVPGQGSVFALSVPETAPVLVRRPAARIGPLDLGGLTVLCIDDEPDVLLGTRALIERWGGAVTALDRAEAVPGDGRWSVALADHHLGGEDGLSLLRRLGARAGLRLLVTASPDEGLAVRAAGEGIVVLAKPIAPLALQSLLEQAARDS</sequence>
<evidence type="ECO:0000256" key="1">
    <source>
        <dbReference type="ARBA" id="ARBA00000085"/>
    </source>
</evidence>
<keyword evidence="7 12" id="KW-0812">Transmembrane</keyword>
<evidence type="ECO:0000256" key="4">
    <source>
        <dbReference type="ARBA" id="ARBA00012438"/>
    </source>
</evidence>
<dbReference type="SUPFAM" id="SSF47384">
    <property type="entry name" value="Homodimeric domain of signal transducing histidine kinase"/>
    <property type="match status" value="1"/>
</dbReference>
<feature type="transmembrane region" description="Helical" evidence="12">
    <location>
        <begin position="68"/>
        <end position="87"/>
    </location>
</feature>
<keyword evidence="17" id="KW-1185">Reference proteome</keyword>
<dbReference type="PROSITE" id="PS50109">
    <property type="entry name" value="HIS_KIN"/>
    <property type="match status" value="1"/>
</dbReference>
<dbReference type="PRINTS" id="PR00344">
    <property type="entry name" value="BCTRLSENSOR"/>
</dbReference>
<evidence type="ECO:0000256" key="7">
    <source>
        <dbReference type="ARBA" id="ARBA00022692"/>
    </source>
</evidence>
<dbReference type="InterPro" id="IPR003594">
    <property type="entry name" value="HATPase_dom"/>
</dbReference>
<dbReference type="Gene3D" id="1.10.287.130">
    <property type="match status" value="1"/>
</dbReference>
<dbReference type="InterPro" id="IPR001734">
    <property type="entry name" value="Na/solute_symporter"/>
</dbReference>
<dbReference type="PROSITE" id="PS50283">
    <property type="entry name" value="NA_SOLUT_SYMP_3"/>
    <property type="match status" value="1"/>
</dbReference>
<feature type="transmembrane region" description="Helical" evidence="12">
    <location>
        <begin position="317"/>
        <end position="336"/>
    </location>
</feature>
<dbReference type="PROSITE" id="PS50112">
    <property type="entry name" value="PAS"/>
    <property type="match status" value="1"/>
</dbReference>
<dbReference type="CDD" id="cd00130">
    <property type="entry name" value="PAS"/>
    <property type="match status" value="1"/>
</dbReference>
<feature type="domain" description="Response regulatory" evidence="14">
    <location>
        <begin position="1023"/>
        <end position="1131"/>
    </location>
</feature>
<dbReference type="AlphaFoldDB" id="A0A7X1FTS1"/>
<dbReference type="Gene3D" id="1.20.1730.10">
    <property type="entry name" value="Sodium/glucose cotransporter"/>
    <property type="match status" value="1"/>
</dbReference>
<comment type="caution">
    <text evidence="16">The sequence shown here is derived from an EMBL/GenBank/DDBJ whole genome shotgun (WGS) entry which is preliminary data.</text>
</comment>
<dbReference type="InterPro" id="IPR005467">
    <property type="entry name" value="His_kinase_dom"/>
</dbReference>
<feature type="domain" description="Histidine kinase" evidence="13">
    <location>
        <begin position="789"/>
        <end position="1003"/>
    </location>
</feature>
<dbReference type="GO" id="GO:0005886">
    <property type="term" value="C:plasma membrane"/>
    <property type="evidence" value="ECO:0007669"/>
    <property type="project" value="TreeGrafter"/>
</dbReference>
<comment type="catalytic activity">
    <reaction evidence="1">
        <text>ATP + protein L-histidine = ADP + protein N-phospho-L-histidine.</text>
        <dbReference type="EC" id="2.7.13.3"/>
    </reaction>
</comment>
<comment type="similarity">
    <text evidence="3">Belongs to the sodium:solute symporter (SSF) (TC 2.A.21) family.</text>
</comment>
<dbReference type="SUPFAM" id="SSF55874">
    <property type="entry name" value="ATPase domain of HSP90 chaperone/DNA topoisomerase II/histidine kinase"/>
    <property type="match status" value="1"/>
</dbReference>
<dbReference type="SMART" id="SM00448">
    <property type="entry name" value="REC"/>
    <property type="match status" value="1"/>
</dbReference>
<evidence type="ECO:0000256" key="10">
    <source>
        <dbReference type="ARBA" id="ARBA00023136"/>
    </source>
</evidence>
<dbReference type="Pfam" id="PF02518">
    <property type="entry name" value="HATPase_c"/>
    <property type="match status" value="1"/>
</dbReference>
<feature type="domain" description="PAS" evidence="15">
    <location>
        <begin position="622"/>
        <end position="664"/>
    </location>
</feature>
<dbReference type="CDD" id="cd00082">
    <property type="entry name" value="HisKA"/>
    <property type="match status" value="1"/>
</dbReference>
<dbReference type="Proteomes" id="UP000566813">
    <property type="component" value="Unassembled WGS sequence"/>
</dbReference>
<dbReference type="SUPFAM" id="SSF55785">
    <property type="entry name" value="PYP-like sensor domain (PAS domain)"/>
    <property type="match status" value="1"/>
</dbReference>
<keyword evidence="10 12" id="KW-0472">Membrane</keyword>
<dbReference type="SMART" id="SM00388">
    <property type="entry name" value="HisKA"/>
    <property type="match status" value="1"/>
</dbReference>
<reference evidence="16 17" key="1">
    <citation type="submission" date="2020-08" db="EMBL/GenBank/DDBJ databases">
        <title>The genome sequence of type strain Novosphingobium flavum NBRC 111647.</title>
        <authorList>
            <person name="Liu Y."/>
        </authorList>
    </citation>
    <scope>NUCLEOTIDE SEQUENCE [LARGE SCALE GENOMIC DNA]</scope>
    <source>
        <strain evidence="16 17">NBRC 111647</strain>
    </source>
</reference>
<gene>
    <name evidence="16" type="ORF">H7F51_15100</name>
</gene>
<feature type="modified residue" description="4-aspartylphosphate" evidence="11">
    <location>
        <position position="1069"/>
    </location>
</feature>
<dbReference type="EC" id="2.7.13.3" evidence="4"/>
<dbReference type="InterPro" id="IPR003661">
    <property type="entry name" value="HisK_dim/P_dom"/>
</dbReference>
<dbReference type="GO" id="GO:0009927">
    <property type="term" value="F:histidine phosphotransfer kinase activity"/>
    <property type="evidence" value="ECO:0007669"/>
    <property type="project" value="TreeGrafter"/>
</dbReference>
<comment type="subcellular location">
    <subcellularLocation>
        <location evidence="2">Membrane</location>
        <topology evidence="2">Multi-pass membrane protein</topology>
    </subcellularLocation>
</comment>
<evidence type="ECO:0000256" key="3">
    <source>
        <dbReference type="ARBA" id="ARBA00006434"/>
    </source>
</evidence>
<dbReference type="InterPro" id="IPR001789">
    <property type="entry name" value="Sig_transdc_resp-reg_receiver"/>
</dbReference>
<dbReference type="Pfam" id="PF12860">
    <property type="entry name" value="PAS_7"/>
    <property type="match status" value="1"/>
</dbReference>
<organism evidence="16 17">
    <name type="scientific">Novosphingobium flavum</name>
    <dbReference type="NCBI Taxonomy" id="1778672"/>
    <lineage>
        <taxon>Bacteria</taxon>
        <taxon>Pseudomonadati</taxon>
        <taxon>Pseudomonadota</taxon>
        <taxon>Alphaproteobacteria</taxon>
        <taxon>Sphingomonadales</taxon>
        <taxon>Sphingomonadaceae</taxon>
        <taxon>Novosphingobium</taxon>
    </lineage>
</organism>
<feature type="transmembrane region" description="Helical" evidence="12">
    <location>
        <begin position="378"/>
        <end position="396"/>
    </location>
</feature>
<dbReference type="InterPro" id="IPR036097">
    <property type="entry name" value="HisK_dim/P_sf"/>
</dbReference>
<dbReference type="SMART" id="SM00387">
    <property type="entry name" value="HATPase_c"/>
    <property type="match status" value="1"/>
</dbReference>
<dbReference type="PANTHER" id="PTHR43047:SF9">
    <property type="entry name" value="HISTIDINE KINASE"/>
    <property type="match status" value="1"/>
</dbReference>
<feature type="transmembrane region" description="Helical" evidence="12">
    <location>
        <begin position="434"/>
        <end position="456"/>
    </location>
</feature>
<feature type="transmembrane region" description="Helical" evidence="12">
    <location>
        <begin position="269"/>
        <end position="291"/>
    </location>
</feature>
<evidence type="ECO:0000256" key="9">
    <source>
        <dbReference type="ARBA" id="ARBA00022989"/>
    </source>
</evidence>
<dbReference type="RefSeq" id="WP_185665139.1">
    <property type="nucleotide sequence ID" value="NZ_JACLAW010000012.1"/>
</dbReference>
<feature type="transmembrane region" description="Helical" evidence="12">
    <location>
        <begin position="37"/>
        <end position="56"/>
    </location>
</feature>
<feature type="transmembrane region" description="Helical" evidence="12">
    <location>
        <begin position="155"/>
        <end position="173"/>
    </location>
</feature>
<evidence type="ECO:0000256" key="12">
    <source>
        <dbReference type="SAM" id="Phobius"/>
    </source>
</evidence>
<feature type="transmembrane region" description="Helical" evidence="12">
    <location>
        <begin position="115"/>
        <end position="143"/>
    </location>
</feature>